<reference evidence="3" key="1">
    <citation type="journal article" date="2020" name="mSystems">
        <title>Genome- and Community-Level Interaction Insights into Carbon Utilization and Element Cycling Functions of Hydrothermarchaeota in Hydrothermal Sediment.</title>
        <authorList>
            <person name="Zhou Z."/>
            <person name="Liu Y."/>
            <person name="Xu W."/>
            <person name="Pan J."/>
            <person name="Luo Z.H."/>
            <person name="Li M."/>
        </authorList>
    </citation>
    <scope>NUCLEOTIDE SEQUENCE [LARGE SCALE GENOMIC DNA]</scope>
    <source>
        <strain evidence="3">HyVt-346</strain>
    </source>
</reference>
<dbReference type="Proteomes" id="UP000886188">
    <property type="component" value="Unassembled WGS sequence"/>
</dbReference>
<dbReference type="SUPFAM" id="SSF141371">
    <property type="entry name" value="PilZ domain-like"/>
    <property type="match status" value="1"/>
</dbReference>
<dbReference type="AlphaFoldDB" id="A0A7V1D3G6"/>
<sequence length="120" mass="13638">MKNRRHYTRILFSTPAHLTNNTHSYPCQLLDISLNGALVSRNNEFNFAKNSSAILAFKLPQSDIIIAMTVTICHIEQQHIGLKCTHIDIDSITHLKRLIELNLADDDLLHRELESLIHGA</sequence>
<dbReference type="RefSeq" id="WP_304185831.1">
    <property type="nucleotide sequence ID" value="NZ_DRGM01000215.1"/>
</dbReference>
<comment type="caution">
    <text evidence="3">The sequence shown here is derived from an EMBL/GenBank/DDBJ whole genome shotgun (WGS) entry which is preliminary data.</text>
</comment>
<evidence type="ECO:0000313" key="3">
    <source>
        <dbReference type="EMBL" id="HEA19216.1"/>
    </source>
</evidence>
<dbReference type="PIRSF" id="PIRSF028141">
    <property type="entry name" value="C-di-GMP_BP_PA4608"/>
    <property type="match status" value="1"/>
</dbReference>
<dbReference type="InterPro" id="IPR009875">
    <property type="entry name" value="PilZ_domain"/>
</dbReference>
<dbReference type="InterPro" id="IPR027021">
    <property type="entry name" value="C-di-GMP_BP_PA4608"/>
</dbReference>
<accession>A0A7V1D3G6</accession>
<dbReference type="Pfam" id="PF07238">
    <property type="entry name" value="PilZ"/>
    <property type="match status" value="1"/>
</dbReference>
<keyword evidence="1" id="KW-0547">Nucleotide-binding</keyword>
<comment type="subunit">
    <text evidence="1">Monomer in both c-di-GMP-bound and free forms.</text>
</comment>
<keyword evidence="1" id="KW-0973">c-di-GMP</keyword>
<feature type="domain" description="PilZ" evidence="2">
    <location>
        <begin position="3"/>
        <end position="100"/>
    </location>
</feature>
<evidence type="ECO:0000256" key="1">
    <source>
        <dbReference type="PIRNR" id="PIRNR028141"/>
    </source>
</evidence>
<comment type="function">
    <text evidence="1">Binds the second messenger bis-(3'-5') cyclic dimeric guanosine monophosphate (c-di-GMP). Can bind two c-di-GMP molecules per monomer. May play a role in bacterial second-messenger regulated processes. Binding to c-di-GMP induces a conformational change of the C- and N-termini resulting in the exposure of a highly negative surface on one side of the protein to a possible effector protein.</text>
</comment>
<gene>
    <name evidence="3" type="ORF">ENH88_22735</name>
</gene>
<dbReference type="GO" id="GO:0035438">
    <property type="term" value="F:cyclic-di-GMP binding"/>
    <property type="evidence" value="ECO:0007669"/>
    <property type="project" value="InterPro"/>
</dbReference>
<evidence type="ECO:0000259" key="2">
    <source>
        <dbReference type="Pfam" id="PF07238"/>
    </source>
</evidence>
<dbReference type="Gene3D" id="2.40.10.220">
    <property type="entry name" value="predicted glycosyltransferase like domains"/>
    <property type="match status" value="1"/>
</dbReference>
<name>A0A7V1D3G6_9GAMM</name>
<protein>
    <recommendedName>
        <fullName evidence="1">Cyclic diguanosine monophosphate-binding protein</fullName>
        <shortName evidence="1">c-di-GMP-binding protein</shortName>
    </recommendedName>
    <alternativeName>
        <fullName evidence="1">Pilz domain-containing protein</fullName>
    </alternativeName>
</protein>
<dbReference type="EMBL" id="DRGM01000215">
    <property type="protein sequence ID" value="HEA19216.1"/>
    <property type="molecule type" value="Genomic_DNA"/>
</dbReference>
<proteinExistence type="predicted"/>
<organism evidence="3">
    <name type="scientific">Pseudoalteromonas prydzensis</name>
    <dbReference type="NCBI Taxonomy" id="182141"/>
    <lineage>
        <taxon>Bacteria</taxon>
        <taxon>Pseudomonadati</taxon>
        <taxon>Pseudomonadota</taxon>
        <taxon>Gammaproteobacteria</taxon>
        <taxon>Alteromonadales</taxon>
        <taxon>Pseudoalteromonadaceae</taxon>
        <taxon>Pseudoalteromonas</taxon>
    </lineage>
</organism>